<accession>A0A974NN90</accession>
<dbReference type="KEGG" id="ppsr:I6J18_03485"/>
<sequence length="119" mass="13933">MQLRRNEGTYFERLSGKRNNQKLCDDFGYEEALKGWREGFSFVQRNHGQWAMHEIGVIPLGKGDYLGILTASIMIDGKRLQNANVFFETFTYQDEEWKRVRSYIETGIPAEQLNEYTLA</sequence>
<dbReference type="RefSeq" id="WP_051387344.1">
    <property type="nucleotide sequence ID" value="NZ_CP068053.1"/>
</dbReference>
<reference evidence="1 2" key="1">
    <citation type="submission" date="2021-01" db="EMBL/GenBank/DDBJ databases">
        <title>FDA dAtabase for Regulatory Grade micrObial Sequences (FDA-ARGOS): Supporting development and validation of Infectious Disease Dx tests.</title>
        <authorList>
            <person name="Nelson B."/>
            <person name="Plummer A."/>
            <person name="Tallon L."/>
            <person name="Sadzewicz L."/>
            <person name="Zhao X."/>
            <person name="Boylan J."/>
            <person name="Ott S."/>
            <person name="Bowen H."/>
            <person name="Vavikolanu K."/>
            <person name="Mehta A."/>
            <person name="Aluvathingal J."/>
            <person name="Nadendla S."/>
            <person name="Myers T."/>
            <person name="Yan Y."/>
            <person name="Sichtig H."/>
        </authorList>
    </citation>
    <scope>NUCLEOTIDE SEQUENCE [LARGE SCALE GENOMIC DNA]</scope>
    <source>
        <strain evidence="1 2">FDAARGOS_1161</strain>
    </source>
</reference>
<dbReference type="EMBL" id="CP068053">
    <property type="protein sequence ID" value="QQT00980.1"/>
    <property type="molecule type" value="Genomic_DNA"/>
</dbReference>
<proteinExistence type="predicted"/>
<gene>
    <name evidence="1" type="ORF">I6J18_03485</name>
</gene>
<protein>
    <submittedName>
        <fullName evidence="1">Flavoprotein</fullName>
    </submittedName>
</protein>
<name>A0A974NN90_PERPY</name>
<dbReference type="AlphaFoldDB" id="A0A974NN90"/>
<evidence type="ECO:0000313" key="2">
    <source>
        <dbReference type="Proteomes" id="UP000595254"/>
    </source>
</evidence>
<organism evidence="1 2">
    <name type="scientific">Peribacillus psychrosaccharolyticus</name>
    <name type="common">Bacillus psychrosaccharolyticus</name>
    <dbReference type="NCBI Taxonomy" id="1407"/>
    <lineage>
        <taxon>Bacteria</taxon>
        <taxon>Bacillati</taxon>
        <taxon>Bacillota</taxon>
        <taxon>Bacilli</taxon>
        <taxon>Bacillales</taxon>
        <taxon>Bacillaceae</taxon>
        <taxon>Peribacillus</taxon>
    </lineage>
</organism>
<evidence type="ECO:0000313" key="1">
    <source>
        <dbReference type="EMBL" id="QQT00980.1"/>
    </source>
</evidence>
<dbReference type="Proteomes" id="UP000595254">
    <property type="component" value="Chromosome"/>
</dbReference>
<keyword evidence="2" id="KW-1185">Reference proteome</keyword>